<name>A0AA94HMH6_9MICO</name>
<comment type="caution">
    <text evidence="5">The sequence shown here is derived from an EMBL/GenBank/DDBJ whole genome shotgun (WGS) entry which is preliminary data.</text>
</comment>
<dbReference type="PRINTS" id="PR00411">
    <property type="entry name" value="PNDRDTASEI"/>
</dbReference>
<comment type="catalytic activity">
    <reaction evidence="3">
        <text>[thioredoxin]-dithiol + NADP(+) = [thioredoxin]-disulfide + NADPH + H(+)</text>
        <dbReference type="Rhea" id="RHEA:20345"/>
        <dbReference type="Rhea" id="RHEA-COMP:10698"/>
        <dbReference type="Rhea" id="RHEA-COMP:10700"/>
        <dbReference type="ChEBI" id="CHEBI:15378"/>
        <dbReference type="ChEBI" id="CHEBI:29950"/>
        <dbReference type="ChEBI" id="CHEBI:50058"/>
        <dbReference type="ChEBI" id="CHEBI:57783"/>
        <dbReference type="ChEBI" id="CHEBI:58349"/>
        <dbReference type="EC" id="1.8.1.9"/>
    </reaction>
</comment>
<dbReference type="SUPFAM" id="SSF51905">
    <property type="entry name" value="FAD/NAD(P)-binding domain"/>
    <property type="match status" value="1"/>
</dbReference>
<gene>
    <name evidence="5" type="ORF">SAMN04487783_1513</name>
</gene>
<evidence type="ECO:0000256" key="3">
    <source>
        <dbReference type="ARBA" id="ARBA00048132"/>
    </source>
</evidence>
<evidence type="ECO:0000256" key="1">
    <source>
        <dbReference type="ARBA" id="ARBA00022630"/>
    </source>
</evidence>
<reference evidence="5 6" key="1">
    <citation type="submission" date="2016-10" db="EMBL/GenBank/DDBJ databases">
        <authorList>
            <person name="Varghese N."/>
            <person name="Submissions S."/>
        </authorList>
    </citation>
    <scope>NUCLEOTIDE SEQUENCE [LARGE SCALE GENOMIC DNA]</scope>
    <source>
        <strain evidence="5 6">IAM 15147</strain>
    </source>
</reference>
<evidence type="ECO:0000259" key="4">
    <source>
        <dbReference type="Pfam" id="PF07992"/>
    </source>
</evidence>
<dbReference type="GO" id="GO:0004791">
    <property type="term" value="F:thioredoxin-disulfide reductase (NADPH) activity"/>
    <property type="evidence" value="ECO:0007669"/>
    <property type="project" value="UniProtKB-EC"/>
</dbReference>
<dbReference type="PANTHER" id="PTHR48105">
    <property type="entry name" value="THIOREDOXIN REDUCTASE 1-RELATED-RELATED"/>
    <property type="match status" value="1"/>
</dbReference>
<proteinExistence type="predicted"/>
<dbReference type="Proteomes" id="UP000198506">
    <property type="component" value="Unassembled WGS sequence"/>
</dbReference>
<keyword evidence="2" id="KW-0560">Oxidoreductase</keyword>
<dbReference type="AlphaFoldDB" id="A0AA94HMH6"/>
<dbReference type="InterPro" id="IPR023753">
    <property type="entry name" value="FAD/NAD-binding_dom"/>
</dbReference>
<sequence length="321" mass="32403">MDTQDVIVIGGGPAGLQAALTLGRMRRRVTLIDGGSYRNDPAHAMQNLIGHDGQPPAQLREAARAELAHYATVTVLDRAVAHVAATGSTGDRADAFSVALEDGGGSGGGQTLTARRILLATGAADTLPAIPGLAERFGDRVAHCPYCHGFELADGPIAILGSGAHATMMAALIGRLATRVVVLLDGAEPDRATLEHLTRMGADVVPQRVLAVRDDAAGIAVELEGADAVPLSGMFVAPAWSPASPLAEQLGLDRSEAGAILVDGFGRTSLAGVSAAGDIAQAPGMPGPLSAVAAAIASGQLAAATLDRELAMSDAGLPMPM</sequence>
<dbReference type="Gene3D" id="3.50.50.60">
    <property type="entry name" value="FAD/NAD(P)-binding domain"/>
    <property type="match status" value="2"/>
</dbReference>
<dbReference type="InterPro" id="IPR050097">
    <property type="entry name" value="Ferredoxin-NADP_redctase_2"/>
</dbReference>
<feature type="domain" description="FAD/NAD(P)-binding" evidence="4">
    <location>
        <begin position="5"/>
        <end position="294"/>
    </location>
</feature>
<dbReference type="Pfam" id="PF07992">
    <property type="entry name" value="Pyr_redox_2"/>
    <property type="match status" value="1"/>
</dbReference>
<dbReference type="InterPro" id="IPR036188">
    <property type="entry name" value="FAD/NAD-bd_sf"/>
</dbReference>
<dbReference type="EMBL" id="FOZN01000002">
    <property type="protein sequence ID" value="SFS11089.1"/>
    <property type="molecule type" value="Genomic_DNA"/>
</dbReference>
<keyword evidence="1" id="KW-0285">Flavoprotein</keyword>
<accession>A0AA94HMH6</accession>
<evidence type="ECO:0000313" key="6">
    <source>
        <dbReference type="Proteomes" id="UP000198506"/>
    </source>
</evidence>
<evidence type="ECO:0000256" key="2">
    <source>
        <dbReference type="ARBA" id="ARBA00023002"/>
    </source>
</evidence>
<keyword evidence="6" id="KW-1185">Reference proteome</keyword>
<dbReference type="RefSeq" id="WP_092917372.1">
    <property type="nucleotide sequence ID" value="NZ_FOZN01000002.1"/>
</dbReference>
<dbReference type="PRINTS" id="PR00368">
    <property type="entry name" value="FADPNR"/>
</dbReference>
<organism evidence="5 6">
    <name type="scientific">Agrococcus baldri</name>
    <dbReference type="NCBI Taxonomy" id="153730"/>
    <lineage>
        <taxon>Bacteria</taxon>
        <taxon>Bacillati</taxon>
        <taxon>Actinomycetota</taxon>
        <taxon>Actinomycetes</taxon>
        <taxon>Micrococcales</taxon>
        <taxon>Microbacteriaceae</taxon>
        <taxon>Agrococcus</taxon>
    </lineage>
</organism>
<protein>
    <submittedName>
        <fullName evidence="5">Thioredoxin reductase</fullName>
    </submittedName>
</protein>
<evidence type="ECO:0000313" key="5">
    <source>
        <dbReference type="EMBL" id="SFS11089.1"/>
    </source>
</evidence>